<dbReference type="Proteomes" id="UP000190797">
    <property type="component" value="Chromosome"/>
</dbReference>
<dbReference type="AlphaFoldDB" id="A0A1V0AEW3"/>
<accession>A0A1V0AEW3</accession>
<evidence type="ECO:0000313" key="3">
    <source>
        <dbReference type="EMBL" id="AQZ68771.1"/>
    </source>
</evidence>
<gene>
    <name evidence="3" type="ORF">BKM31_51380</name>
</gene>
<dbReference type="PANTHER" id="PTHR43477:SF1">
    <property type="entry name" value="DIHYDROANTICAPSIN 7-DEHYDROGENASE"/>
    <property type="match status" value="1"/>
</dbReference>
<evidence type="ECO:0000256" key="2">
    <source>
        <dbReference type="ARBA" id="ARBA00023002"/>
    </source>
</evidence>
<dbReference type="STRING" id="1909395.BKM31_51380"/>
<evidence type="ECO:0000256" key="1">
    <source>
        <dbReference type="ARBA" id="ARBA00006484"/>
    </source>
</evidence>
<protein>
    <submittedName>
        <fullName evidence="3">Short-chain dehydrogenase</fullName>
    </submittedName>
</protein>
<dbReference type="InterPro" id="IPR051122">
    <property type="entry name" value="SDR_DHRS6-like"/>
</dbReference>
<evidence type="ECO:0000313" key="4">
    <source>
        <dbReference type="Proteomes" id="UP000190797"/>
    </source>
</evidence>
<dbReference type="PRINTS" id="PR00081">
    <property type="entry name" value="GDHRDH"/>
</dbReference>
<proteinExistence type="inferred from homology"/>
<comment type="similarity">
    <text evidence="1">Belongs to the short-chain dehydrogenases/reductases (SDR) family.</text>
</comment>
<dbReference type="PANTHER" id="PTHR43477">
    <property type="entry name" value="DIHYDROANTICAPSIN 7-DEHYDROGENASE"/>
    <property type="match status" value="1"/>
</dbReference>
<dbReference type="GO" id="GO:0016491">
    <property type="term" value="F:oxidoreductase activity"/>
    <property type="evidence" value="ECO:0007669"/>
    <property type="project" value="UniProtKB-KW"/>
</dbReference>
<organism evidence="3 4">
    <name type="scientific">[Actinomadura] parvosata subsp. kistnae</name>
    <dbReference type="NCBI Taxonomy" id="1909395"/>
    <lineage>
        <taxon>Bacteria</taxon>
        <taxon>Bacillati</taxon>
        <taxon>Actinomycetota</taxon>
        <taxon>Actinomycetes</taxon>
        <taxon>Streptosporangiales</taxon>
        <taxon>Streptosporangiaceae</taxon>
        <taxon>Nonomuraea</taxon>
    </lineage>
</organism>
<dbReference type="KEGG" id="noa:BKM31_51380"/>
<name>A0A1V0AEW3_9ACTN</name>
<sequence length="246" mass="24847">MSRIWRNAVMRVVIVGGTTGIGLATAERLVESGAEVFITGRSEERLESALKRLGGHAEGQAADARDGAALRALFERVGAFDHLVVTVTGRGGAAPLAELTAGGITEAVQGKLIPHLMTAQAALAAGLSRQGSITFVSAASAGAAYPGVSLLAAVNGAIEATVPGLAVELAPVRVNAVSPGVIDTDWWEGLGDEARAAFLAGTAATLPVGRVGTPADVALTIEYAVRNSFLTGTVLTIDGGGRLKTA</sequence>
<keyword evidence="2" id="KW-0560">Oxidoreductase</keyword>
<reference evidence="4" key="1">
    <citation type="journal article" date="2017" name="Med. Chem. Commun.">
        <title>Nonomuraea sp. ATCC 55076 harbours the largest actinomycete chromosome to date and the kistamicin biosynthetic gene cluster.</title>
        <authorList>
            <person name="Nazari B."/>
            <person name="Forneris C.C."/>
            <person name="Gibson M.I."/>
            <person name="Moon K."/>
            <person name="Schramma K.R."/>
            <person name="Seyedsayamdost M.R."/>
        </authorList>
    </citation>
    <scope>NUCLEOTIDE SEQUENCE [LARGE SCALE GENOMIC DNA]</scope>
    <source>
        <strain evidence="4">ATCC 55076</strain>
    </source>
</reference>
<dbReference type="InterPro" id="IPR036291">
    <property type="entry name" value="NAD(P)-bd_dom_sf"/>
</dbReference>
<dbReference type="Pfam" id="PF13561">
    <property type="entry name" value="adh_short_C2"/>
    <property type="match status" value="1"/>
</dbReference>
<dbReference type="InterPro" id="IPR002347">
    <property type="entry name" value="SDR_fam"/>
</dbReference>
<keyword evidence="4" id="KW-1185">Reference proteome</keyword>
<dbReference type="SUPFAM" id="SSF51735">
    <property type="entry name" value="NAD(P)-binding Rossmann-fold domains"/>
    <property type="match status" value="1"/>
</dbReference>
<dbReference type="Gene3D" id="3.40.50.720">
    <property type="entry name" value="NAD(P)-binding Rossmann-like Domain"/>
    <property type="match status" value="1"/>
</dbReference>
<dbReference type="EMBL" id="CP017717">
    <property type="protein sequence ID" value="AQZ68771.1"/>
    <property type="molecule type" value="Genomic_DNA"/>
</dbReference>